<dbReference type="EMBL" id="CADCXU010028733">
    <property type="protein sequence ID" value="CAB0015176.1"/>
    <property type="molecule type" value="Genomic_DNA"/>
</dbReference>
<gene>
    <name evidence="2" type="ORF">NTEN_LOCUS19538</name>
</gene>
<accession>A0A6H5HFM5</accession>
<feature type="non-terminal residue" evidence="2">
    <location>
        <position position="109"/>
    </location>
</feature>
<evidence type="ECO:0000256" key="1">
    <source>
        <dbReference type="SAM" id="MobiDB-lite"/>
    </source>
</evidence>
<feature type="region of interest" description="Disordered" evidence="1">
    <location>
        <begin position="76"/>
        <end position="109"/>
    </location>
</feature>
<name>A0A6H5HFM5_9HEMI</name>
<evidence type="ECO:0000313" key="3">
    <source>
        <dbReference type="Proteomes" id="UP000479000"/>
    </source>
</evidence>
<proteinExistence type="predicted"/>
<reference evidence="2 3" key="1">
    <citation type="submission" date="2020-02" db="EMBL/GenBank/DDBJ databases">
        <authorList>
            <person name="Ferguson B K."/>
        </authorList>
    </citation>
    <scope>NUCLEOTIDE SEQUENCE [LARGE SCALE GENOMIC DNA]</scope>
</reference>
<sequence>MNNIFKNYFYFSRTTTTCLARKTYGRTTSGPLDGCAMRVRREAEGEGSGRCEREDAGAARWSEREGKVRVRGEQYRAQRAGNGSGEQAAAGARRTARAVWPATREESTN</sequence>
<dbReference type="AlphaFoldDB" id="A0A6H5HFM5"/>
<dbReference type="Proteomes" id="UP000479000">
    <property type="component" value="Unassembled WGS sequence"/>
</dbReference>
<evidence type="ECO:0000313" key="2">
    <source>
        <dbReference type="EMBL" id="CAB0015176.1"/>
    </source>
</evidence>
<organism evidence="2 3">
    <name type="scientific">Nesidiocoris tenuis</name>
    <dbReference type="NCBI Taxonomy" id="355587"/>
    <lineage>
        <taxon>Eukaryota</taxon>
        <taxon>Metazoa</taxon>
        <taxon>Ecdysozoa</taxon>
        <taxon>Arthropoda</taxon>
        <taxon>Hexapoda</taxon>
        <taxon>Insecta</taxon>
        <taxon>Pterygota</taxon>
        <taxon>Neoptera</taxon>
        <taxon>Paraneoptera</taxon>
        <taxon>Hemiptera</taxon>
        <taxon>Heteroptera</taxon>
        <taxon>Panheteroptera</taxon>
        <taxon>Cimicomorpha</taxon>
        <taxon>Miridae</taxon>
        <taxon>Dicyphina</taxon>
        <taxon>Nesidiocoris</taxon>
    </lineage>
</organism>
<keyword evidence="3" id="KW-1185">Reference proteome</keyword>
<protein>
    <submittedName>
        <fullName evidence="2">Uncharacterized protein</fullName>
    </submittedName>
</protein>